<protein>
    <submittedName>
        <fullName evidence="1">Uncharacterized protein</fullName>
    </submittedName>
</protein>
<evidence type="ECO:0000313" key="2">
    <source>
        <dbReference type="Proteomes" id="UP000281406"/>
    </source>
</evidence>
<dbReference type="OrthoDB" id="10666183at2759"/>
<gene>
    <name evidence="1" type="ORF">DPX16_22422</name>
</gene>
<dbReference type="EMBL" id="RJVU01018862">
    <property type="protein sequence ID" value="ROL51326.1"/>
    <property type="molecule type" value="Genomic_DNA"/>
</dbReference>
<sequence length="139" mass="15712">MVRPLHDGEKEDGEVIDRKVDESIDIVQEREKPRAQYTQETRHLSLGLHSAASVDSCLTARFFPRLPLGPPLLPCLSRKVIDEKPFPYFSLADSTRLFSTDVACEDFSRRDGFLFKPSNEASMRWKLCRAGCSHSSGPD</sequence>
<reference evidence="1 2" key="1">
    <citation type="submission" date="2018-10" db="EMBL/GenBank/DDBJ databases">
        <title>Genome assembly for a Yunnan-Guizhou Plateau 3E fish, Anabarilius grahami (Regan), and its evolutionary and genetic applications.</title>
        <authorList>
            <person name="Jiang W."/>
        </authorList>
    </citation>
    <scope>NUCLEOTIDE SEQUENCE [LARGE SCALE GENOMIC DNA]</scope>
    <source>
        <strain evidence="1">AG-KIZ</strain>
        <tissue evidence="1">Muscle</tissue>
    </source>
</reference>
<accession>A0A3N0YYG6</accession>
<organism evidence="1 2">
    <name type="scientific">Anabarilius grahami</name>
    <name type="common">Kanglang fish</name>
    <name type="synonym">Barilius grahami</name>
    <dbReference type="NCBI Taxonomy" id="495550"/>
    <lineage>
        <taxon>Eukaryota</taxon>
        <taxon>Metazoa</taxon>
        <taxon>Chordata</taxon>
        <taxon>Craniata</taxon>
        <taxon>Vertebrata</taxon>
        <taxon>Euteleostomi</taxon>
        <taxon>Actinopterygii</taxon>
        <taxon>Neopterygii</taxon>
        <taxon>Teleostei</taxon>
        <taxon>Ostariophysi</taxon>
        <taxon>Cypriniformes</taxon>
        <taxon>Xenocyprididae</taxon>
        <taxon>Xenocypridinae</taxon>
        <taxon>Xenocypridinae incertae sedis</taxon>
        <taxon>Anabarilius</taxon>
    </lineage>
</organism>
<comment type="caution">
    <text evidence="1">The sequence shown here is derived from an EMBL/GenBank/DDBJ whole genome shotgun (WGS) entry which is preliminary data.</text>
</comment>
<dbReference type="AlphaFoldDB" id="A0A3N0YYG6"/>
<name>A0A3N0YYG6_ANAGA</name>
<dbReference type="Proteomes" id="UP000281406">
    <property type="component" value="Unassembled WGS sequence"/>
</dbReference>
<evidence type="ECO:0000313" key="1">
    <source>
        <dbReference type="EMBL" id="ROL51326.1"/>
    </source>
</evidence>
<keyword evidence="2" id="KW-1185">Reference proteome</keyword>
<proteinExistence type="predicted"/>